<evidence type="ECO:0000256" key="1">
    <source>
        <dbReference type="SAM" id="SignalP"/>
    </source>
</evidence>
<comment type="caution">
    <text evidence="3">The sequence shown here is derived from an EMBL/GenBank/DDBJ whole genome shotgun (WGS) entry which is preliminary data.</text>
</comment>
<keyword evidence="1" id="KW-0732">Signal</keyword>
<organism evidence="3 4">
    <name type="scientific">Rhodoferax saidenbachensis</name>
    <dbReference type="NCBI Taxonomy" id="1484693"/>
    <lineage>
        <taxon>Bacteria</taxon>
        <taxon>Pseudomonadati</taxon>
        <taxon>Pseudomonadota</taxon>
        <taxon>Betaproteobacteria</taxon>
        <taxon>Burkholderiales</taxon>
        <taxon>Comamonadaceae</taxon>
        <taxon>Rhodoferax</taxon>
    </lineage>
</organism>
<feature type="chain" id="PRO_5045685386" evidence="1">
    <location>
        <begin position="28"/>
        <end position="269"/>
    </location>
</feature>
<dbReference type="EMBL" id="JAVDXO010000001">
    <property type="protein sequence ID" value="MDR7305326.1"/>
    <property type="molecule type" value="Genomic_DNA"/>
</dbReference>
<dbReference type="Proteomes" id="UP001268089">
    <property type="component" value="Unassembled WGS sequence"/>
</dbReference>
<dbReference type="Gene3D" id="3.40.190.10">
    <property type="entry name" value="Periplasmic binding protein-like II"/>
    <property type="match status" value="2"/>
</dbReference>
<dbReference type="SUPFAM" id="SSF53850">
    <property type="entry name" value="Periplasmic binding protein-like II"/>
    <property type="match status" value="1"/>
</dbReference>
<name>A0ABU1ZLA3_9BURK</name>
<dbReference type="RefSeq" id="WP_310339373.1">
    <property type="nucleotide sequence ID" value="NZ_JAVDXO010000001.1"/>
</dbReference>
<protein>
    <submittedName>
        <fullName evidence="3">Polar amino acid transport system substrate-binding protein</fullName>
    </submittedName>
</protein>
<sequence length="269" mass="29651">MSHRPSRTILRCWAALCSVLLWAAAQAAEPAKPVTPVRLCFESATIQPWRTAEGRGLNFELLQQASQLVGVPFTYQALPWKRCLASMQANEVDGAFAASFNEERLEMGAYPGGKTVDASKRMHIDRFVLLRRKGSQVQWDGKQISNLNGPVGAQLGYSIAAQLRSWGVAVEENNQGALALAHRLMLGRVAAVAMGGSDASMVSVQPDVAAQLEELPIPLTEKPYYLMLSHQLLANQPELAQRIWKAIETVRNSAAYKRQERQALENMPN</sequence>
<feature type="domain" description="Solute-binding protein family 3/N-terminal" evidence="2">
    <location>
        <begin position="53"/>
        <end position="259"/>
    </location>
</feature>
<reference evidence="3 4" key="1">
    <citation type="submission" date="2023-07" db="EMBL/GenBank/DDBJ databases">
        <title>Sorghum-associated microbial communities from plants grown in Nebraska, USA.</title>
        <authorList>
            <person name="Schachtman D."/>
        </authorList>
    </citation>
    <scope>NUCLEOTIDE SEQUENCE [LARGE SCALE GENOMIC DNA]</scope>
    <source>
        <strain evidence="3 4">BE308</strain>
    </source>
</reference>
<evidence type="ECO:0000313" key="4">
    <source>
        <dbReference type="Proteomes" id="UP001268089"/>
    </source>
</evidence>
<keyword evidence="4" id="KW-1185">Reference proteome</keyword>
<evidence type="ECO:0000313" key="3">
    <source>
        <dbReference type="EMBL" id="MDR7305326.1"/>
    </source>
</evidence>
<feature type="signal peptide" evidence="1">
    <location>
        <begin position="1"/>
        <end position="27"/>
    </location>
</feature>
<proteinExistence type="predicted"/>
<evidence type="ECO:0000259" key="2">
    <source>
        <dbReference type="Pfam" id="PF00497"/>
    </source>
</evidence>
<accession>A0ABU1ZLA3</accession>
<gene>
    <name evidence="3" type="ORF">J2X15_000592</name>
</gene>
<dbReference type="InterPro" id="IPR001638">
    <property type="entry name" value="Solute-binding_3/MltF_N"/>
</dbReference>
<dbReference type="Pfam" id="PF00497">
    <property type="entry name" value="SBP_bac_3"/>
    <property type="match status" value="1"/>
</dbReference>